<dbReference type="InterPro" id="IPR051922">
    <property type="entry name" value="Bact_Sporulation_Assoc"/>
</dbReference>
<proteinExistence type="predicted"/>
<protein>
    <submittedName>
        <fullName evidence="2">N-acetylmuramoyl-L-alanine amidase</fullName>
    </submittedName>
</protein>
<evidence type="ECO:0000313" key="2">
    <source>
        <dbReference type="EMBL" id="OXZ28981.1"/>
    </source>
</evidence>
<keyword evidence="1" id="KW-0732">Signal</keyword>
<accession>A0A233V9B9</accession>
<reference evidence="3" key="1">
    <citation type="submission" date="2017-04" db="EMBL/GenBank/DDBJ databases">
        <title>Finegoldia magna isolated from orthopedic joint implant-associated infections.</title>
        <authorList>
            <person name="Bjorklund S."/>
            <person name="Bruggemann H."/>
            <person name="Jensen A."/>
            <person name="Hellmark B."/>
            <person name="Soderquist B."/>
        </authorList>
    </citation>
    <scope>NUCLEOTIDE SEQUENCE [LARGE SCALE GENOMIC DNA]</scope>
    <source>
        <strain evidence="3">CCUG 54800</strain>
    </source>
</reference>
<feature type="signal peptide" evidence="1">
    <location>
        <begin position="1"/>
        <end position="22"/>
    </location>
</feature>
<dbReference type="AlphaFoldDB" id="A0A233V9B9"/>
<dbReference type="InterPro" id="IPR007253">
    <property type="entry name" value="Cell_wall-bd_2"/>
</dbReference>
<organism evidence="2 3">
    <name type="scientific">Finegoldia magna</name>
    <name type="common">Peptostreptococcus magnus</name>
    <dbReference type="NCBI Taxonomy" id="1260"/>
    <lineage>
        <taxon>Bacteria</taxon>
        <taxon>Bacillati</taxon>
        <taxon>Bacillota</taxon>
        <taxon>Tissierellia</taxon>
        <taxon>Tissierellales</taxon>
        <taxon>Peptoniphilaceae</taxon>
        <taxon>Finegoldia</taxon>
    </lineage>
</organism>
<evidence type="ECO:0000313" key="3">
    <source>
        <dbReference type="Proteomes" id="UP000215413"/>
    </source>
</evidence>
<dbReference type="PANTHER" id="PTHR30032:SF8">
    <property type="entry name" value="GERMINATION-SPECIFIC N-ACETYLMURAMOYL-L-ALANINE AMIDASE"/>
    <property type="match status" value="1"/>
</dbReference>
<sequence>MNKKLVAALTLSALLLSTNSFASNETQKLDAIEKLGLKIDQSIDKSNLKDEIKLQNGITLKFDKEGKLIGIDALSSTEKLFSGKSDDKFEDYLNSTISKLQKDGYIPKEYKLVDQQDILDNGYKVVFEKENSFNVKNPYNIITVSFDKKTNEFKNFNKIGDFEVTKKPTIKIEDAKKVAIEKLKGIKDFDETKVKSETSVINIDNLPTKFTKNKGLVVAYVFEYEGTKVYVDANTKELLGADKLKSNADTQSKKQYLVSRIYGKDRIDTSIQIAKSYIKTSEFAILANQNNFPDSLSATVLSKKYNAPILLTDAIKADKSLIQEIKRLQTKYFVKIGGEKSISNEVAIQLLPEKSKVKSYKGADRYATNAEIIKEFNDADTCIIASGENFADSLSIGAFATKNGYPIVLVQKDKINDVTKQALKNTKIKKCYIVGGENSVSKSLEKELPQVIERIAGNDRYETSLKIADKFYKDAQGAYLASGEVFADSLAINPIAARFDVPLILTPKDKLPQKTQEYLDNSKIVQIAIIGGEKTVSKQIQQELAKTNPNVATSVKFTYTKDGKKITRELTNAEANELAKLMNEHEKYVTGERLKSIFDNYFTLVGANGRTKVAVSVNIEKDEVVIDDAILEKGATLNKDNDLAKQYIKFIENLQKN</sequence>
<dbReference type="RefSeq" id="WP_094205170.1">
    <property type="nucleotide sequence ID" value="NZ_NDYC01000006.1"/>
</dbReference>
<evidence type="ECO:0000256" key="1">
    <source>
        <dbReference type="SAM" id="SignalP"/>
    </source>
</evidence>
<name>A0A233V9B9_FINMA</name>
<dbReference type="Pfam" id="PF04122">
    <property type="entry name" value="CW_binding_2"/>
    <property type="match status" value="3"/>
</dbReference>
<dbReference type="PANTHER" id="PTHR30032">
    <property type="entry name" value="N-ACETYLMURAMOYL-L-ALANINE AMIDASE-RELATED"/>
    <property type="match status" value="1"/>
</dbReference>
<comment type="caution">
    <text evidence="2">The sequence shown here is derived from an EMBL/GenBank/DDBJ whole genome shotgun (WGS) entry which is preliminary data.</text>
</comment>
<dbReference type="Proteomes" id="UP000215413">
    <property type="component" value="Unassembled WGS sequence"/>
</dbReference>
<feature type="chain" id="PRO_5012601860" evidence="1">
    <location>
        <begin position="23"/>
        <end position="657"/>
    </location>
</feature>
<gene>
    <name evidence="2" type="ORF">B9N49_01110</name>
</gene>
<dbReference type="EMBL" id="NDYC01000006">
    <property type="protein sequence ID" value="OXZ28981.1"/>
    <property type="molecule type" value="Genomic_DNA"/>
</dbReference>
<dbReference type="Gene3D" id="3.40.50.12090">
    <property type="match status" value="2"/>
</dbReference>